<dbReference type="EMBL" id="SPHZ02000010">
    <property type="protein sequence ID" value="KAF0894832.1"/>
    <property type="molecule type" value="Genomic_DNA"/>
</dbReference>
<dbReference type="AlphaFoldDB" id="A0A6G1C3T8"/>
<dbReference type="PANTHER" id="PTHR34465:SF5">
    <property type="entry name" value="OS11G0598900 PROTEIN"/>
    <property type="match status" value="1"/>
</dbReference>
<sequence>MADGGNDVRKAARAVMMRDYDGDHEGALSRAEKLARAHPRSAIALRLAGDLHFAAAIRAGKVIELGGKVGGDAEREASTHLAAARNALSRAKQLVPSCVDIATALGDVFAYSTMFREAEVEYNSALAILLPVDPALHNAAYGLHGRERTTVNARVKEAREKASLAYGRLTKQMIDQGVAAMLEGADEEVSALLQEKPGATAEEIVKAERDVMLELRKKARILAEAFPDSARAQCFHGHMDLKFARLLDASIDKRSVLRRSTLKIADRAAEKFPNSVVVASFRAKLLYILGEYDAAERDCRRALGMKNADDPGDDCVPPGSIGGPNRGARQVSHASEFHELINKIVRAANVYWSSMTEEKRSEFLTVRFDALQEDYNKVDRSSFSVSDVLSFAEKHKSYRFWVCPFCDNHSKKHTDTVSLLSHMCSKHQRAVLPRLQSVLDQKLDCNAFEGNQYSYDRITFSQDSDQHDIVFFKERAEMFKWLFDKPSSGIRTQSLAQIIETKRRTGTIVLENIKEKLKTLATDKFSTEFAEVLPGIQELWIKFVKDSAVDYRGVILAIGRSLLWTKLKKYMSEDPEVGAKRICAADIDEILAIVAYNYGSSAVAEKTEAHMCLHSDEAQKMNENHQESDLDAENRSLGTIVHMKLQDAPTNMDENGNKLDEQLEKLEIDPNSTQPSATPQPSTPNENFHILDRIIDIVM</sequence>
<dbReference type="Gene3D" id="1.25.40.10">
    <property type="entry name" value="Tetratricopeptide repeat domain"/>
    <property type="match status" value="1"/>
</dbReference>
<evidence type="ECO:0000313" key="3">
    <source>
        <dbReference type="EMBL" id="KAF0894832.1"/>
    </source>
</evidence>
<feature type="domain" description="DUF629" evidence="2">
    <location>
        <begin position="350"/>
        <end position="445"/>
    </location>
</feature>
<protein>
    <recommendedName>
        <fullName evidence="2">DUF629 domain-containing protein</fullName>
    </recommendedName>
</protein>
<dbReference type="PANTHER" id="PTHR34465">
    <property type="entry name" value="CARBOXYL-TERMINAL HYDROLASE-LIKE PROTEIN, PUTATIVE (DUF627 AND DUF629)-RELATED"/>
    <property type="match status" value="1"/>
</dbReference>
<name>A0A6G1C3T8_9ORYZ</name>
<evidence type="ECO:0000313" key="4">
    <source>
        <dbReference type="Proteomes" id="UP000479710"/>
    </source>
</evidence>
<accession>A0A6G1C3T8</accession>
<reference evidence="3 4" key="1">
    <citation type="submission" date="2019-11" db="EMBL/GenBank/DDBJ databases">
        <title>Whole genome sequence of Oryza granulata.</title>
        <authorList>
            <person name="Li W."/>
        </authorList>
    </citation>
    <scope>NUCLEOTIDE SEQUENCE [LARGE SCALE GENOMIC DNA]</scope>
    <source>
        <strain evidence="4">cv. Menghai</strain>
        <tissue evidence="3">Leaf</tissue>
    </source>
</reference>
<keyword evidence="4" id="KW-1185">Reference proteome</keyword>
<feature type="compositionally biased region" description="Low complexity" evidence="1">
    <location>
        <begin position="670"/>
        <end position="685"/>
    </location>
</feature>
<dbReference type="Pfam" id="PF04780">
    <property type="entry name" value="DUF629"/>
    <property type="match status" value="1"/>
</dbReference>
<evidence type="ECO:0000259" key="2">
    <source>
        <dbReference type="Pfam" id="PF04780"/>
    </source>
</evidence>
<feature type="region of interest" description="Disordered" evidence="1">
    <location>
        <begin position="670"/>
        <end position="689"/>
    </location>
</feature>
<dbReference type="OrthoDB" id="687976at2759"/>
<proteinExistence type="predicted"/>
<organism evidence="3 4">
    <name type="scientific">Oryza meyeriana var. granulata</name>
    <dbReference type="NCBI Taxonomy" id="110450"/>
    <lineage>
        <taxon>Eukaryota</taxon>
        <taxon>Viridiplantae</taxon>
        <taxon>Streptophyta</taxon>
        <taxon>Embryophyta</taxon>
        <taxon>Tracheophyta</taxon>
        <taxon>Spermatophyta</taxon>
        <taxon>Magnoliopsida</taxon>
        <taxon>Liliopsida</taxon>
        <taxon>Poales</taxon>
        <taxon>Poaceae</taxon>
        <taxon>BOP clade</taxon>
        <taxon>Oryzoideae</taxon>
        <taxon>Oryzeae</taxon>
        <taxon>Oryzinae</taxon>
        <taxon>Oryza</taxon>
        <taxon>Oryza meyeriana</taxon>
    </lineage>
</organism>
<dbReference type="SUPFAM" id="SSF48452">
    <property type="entry name" value="TPR-like"/>
    <property type="match status" value="1"/>
</dbReference>
<gene>
    <name evidence="3" type="ORF">E2562_003716</name>
</gene>
<dbReference type="InterPro" id="IPR011990">
    <property type="entry name" value="TPR-like_helical_dom_sf"/>
</dbReference>
<comment type="caution">
    <text evidence="3">The sequence shown here is derived from an EMBL/GenBank/DDBJ whole genome shotgun (WGS) entry which is preliminary data.</text>
</comment>
<evidence type="ECO:0000256" key="1">
    <source>
        <dbReference type="SAM" id="MobiDB-lite"/>
    </source>
</evidence>
<dbReference type="Proteomes" id="UP000479710">
    <property type="component" value="Unassembled WGS sequence"/>
</dbReference>
<dbReference type="InterPro" id="IPR006865">
    <property type="entry name" value="DUF629"/>
</dbReference>